<name>C1B7K1_RHOOB</name>
<dbReference type="KEGG" id="rop:ROP_34070"/>
<dbReference type="STRING" id="632772.ROP_34070"/>
<feature type="domain" description="DUF6777" evidence="2">
    <location>
        <begin position="104"/>
        <end position="258"/>
    </location>
</feature>
<evidence type="ECO:0000313" key="4">
    <source>
        <dbReference type="Proteomes" id="UP000002212"/>
    </source>
</evidence>
<proteinExistence type="predicted"/>
<dbReference type="PATRIC" id="fig|632772.20.peg.3571"/>
<dbReference type="PRINTS" id="PR01217">
    <property type="entry name" value="PRICHEXTENSN"/>
</dbReference>
<dbReference type="HOGENOM" id="CLU_831227_0_0_11"/>
<feature type="region of interest" description="Disordered" evidence="1">
    <location>
        <begin position="289"/>
        <end position="350"/>
    </location>
</feature>
<reference evidence="3 4" key="1">
    <citation type="submission" date="2009-03" db="EMBL/GenBank/DDBJ databases">
        <title>Comparison of the complete genome sequences of Rhodococcus erythropolis PR4 and Rhodococcus opacus B4.</title>
        <authorList>
            <person name="Takarada H."/>
            <person name="Sekine M."/>
            <person name="Hosoyama A."/>
            <person name="Yamada R."/>
            <person name="Fujisawa T."/>
            <person name="Omata S."/>
            <person name="Shimizu A."/>
            <person name="Tsukatani N."/>
            <person name="Tanikawa S."/>
            <person name="Fujita N."/>
            <person name="Harayama S."/>
        </authorList>
    </citation>
    <scope>NUCLEOTIDE SEQUENCE [LARGE SCALE GENOMIC DNA]</scope>
    <source>
        <strain evidence="3 4">B4</strain>
    </source>
</reference>
<protein>
    <recommendedName>
        <fullName evidence="2">DUF6777 domain-containing protein</fullName>
    </recommendedName>
</protein>
<dbReference type="EMBL" id="AP011115">
    <property type="protein sequence ID" value="BAH51654.1"/>
    <property type="molecule type" value="Genomic_DNA"/>
</dbReference>
<feature type="compositionally biased region" description="Low complexity" evidence="1">
    <location>
        <begin position="1"/>
        <end position="10"/>
    </location>
</feature>
<dbReference type="Pfam" id="PF20568">
    <property type="entry name" value="DUF6777"/>
    <property type="match status" value="1"/>
</dbReference>
<dbReference type="Proteomes" id="UP000002212">
    <property type="component" value="Chromosome"/>
</dbReference>
<sequence length="365" mass="38267">MATDDAGPAARRARRRRVVRAGTRPGRAPRSWLAVLGALTAAVTVACSSGSGGNPDPVDLDRATDTGQLPWTEVLLPPQTPTTVPFGPPGTDLPGEPRAAGIRVVGDRAGLYGGSPDRVLCDRQRLVDDLEGDPARLEAWSSVFQVDDVRNYVRTLTPVLLRADTRVTNHGFDDGHAVAFQSVLQAGTIVLIDDHGVPRVRCMRGSPLLSPVVNQDAKLEGDPWPTFQQDRLYIVQPSNLAMTEVAVVDLMTGGLSSVPIGSGPQQPAERRDPVAPVEVQAPVVDSPPAVVQQAAPRPAPVPSPEPAPAPPPPPPPPPPPVAAPPPAPEPPVNYPPPAPAPVPAPPQQIQVQIPGLPPIVIPIPN</sequence>
<evidence type="ECO:0000256" key="1">
    <source>
        <dbReference type="SAM" id="MobiDB-lite"/>
    </source>
</evidence>
<organism evidence="3 4">
    <name type="scientific">Rhodococcus opacus (strain B4)</name>
    <dbReference type="NCBI Taxonomy" id="632772"/>
    <lineage>
        <taxon>Bacteria</taxon>
        <taxon>Bacillati</taxon>
        <taxon>Actinomycetota</taxon>
        <taxon>Actinomycetes</taxon>
        <taxon>Mycobacteriales</taxon>
        <taxon>Nocardiaceae</taxon>
        <taxon>Rhodococcus</taxon>
    </lineage>
</organism>
<feature type="compositionally biased region" description="Pro residues" evidence="1">
    <location>
        <begin position="297"/>
        <end position="346"/>
    </location>
</feature>
<dbReference type="OrthoDB" id="4655582at2"/>
<dbReference type="AlphaFoldDB" id="C1B7K1"/>
<dbReference type="RefSeq" id="WP_012690604.1">
    <property type="nucleotide sequence ID" value="NC_012522.1"/>
</dbReference>
<dbReference type="InterPro" id="IPR046704">
    <property type="entry name" value="DUF6777"/>
</dbReference>
<gene>
    <name evidence="3" type="ordered locus">ROP_34070</name>
</gene>
<evidence type="ECO:0000313" key="3">
    <source>
        <dbReference type="EMBL" id="BAH51654.1"/>
    </source>
</evidence>
<feature type="region of interest" description="Disordered" evidence="1">
    <location>
        <begin position="1"/>
        <end position="25"/>
    </location>
</feature>
<accession>C1B7K1</accession>
<evidence type="ECO:0000259" key="2">
    <source>
        <dbReference type="Pfam" id="PF20568"/>
    </source>
</evidence>